<dbReference type="Gene3D" id="3.40.50.1240">
    <property type="entry name" value="Phosphoglycerate mutase-like"/>
    <property type="match status" value="1"/>
</dbReference>
<evidence type="ECO:0000313" key="1">
    <source>
        <dbReference type="EMBL" id="CAB3409564.1"/>
    </source>
</evidence>
<dbReference type="Proteomes" id="UP000494206">
    <property type="component" value="Unassembled WGS sequence"/>
</dbReference>
<dbReference type="EMBL" id="CADEPM010000008">
    <property type="protein sequence ID" value="CAB3409564.1"/>
    <property type="molecule type" value="Genomic_DNA"/>
</dbReference>
<dbReference type="InterPro" id="IPR029033">
    <property type="entry name" value="His_PPase_superfam"/>
</dbReference>
<evidence type="ECO:0000313" key="2">
    <source>
        <dbReference type="Proteomes" id="UP000494206"/>
    </source>
</evidence>
<name>A0A8S1FE60_9PELO</name>
<gene>
    <name evidence="1" type="ORF">CBOVIS_LOCUS11202</name>
</gene>
<sequence>MENLGKAADLADNLIEIELYKAKYPKWIKSPTLKGYNFEKLKAKILSFAEIHQNACADYAPCGNLMSGYWLQDVLDRLETASKGKGPKLIGYASHTETTLSLMKLMGYDKDELTTSAGFVVEFRNKPKPAVRLLNHDPNPIEDHVIYPAKLSAKLKKLADKDGLIALDNFVKFAKPSAFADWKKQCDRA</sequence>
<dbReference type="SUPFAM" id="SSF53254">
    <property type="entry name" value="Phosphoglycerate mutase-like"/>
    <property type="match status" value="1"/>
</dbReference>
<comment type="caution">
    <text evidence="1">The sequence shown here is derived from an EMBL/GenBank/DDBJ whole genome shotgun (WGS) entry which is preliminary data.</text>
</comment>
<accession>A0A8S1FE60</accession>
<reference evidence="1 2" key="1">
    <citation type="submission" date="2020-04" db="EMBL/GenBank/DDBJ databases">
        <authorList>
            <person name="Laetsch R D."/>
            <person name="Stevens L."/>
            <person name="Kumar S."/>
            <person name="Blaxter L. M."/>
        </authorList>
    </citation>
    <scope>NUCLEOTIDE SEQUENCE [LARGE SCALE GENOMIC DNA]</scope>
</reference>
<dbReference type="GO" id="GO:0016791">
    <property type="term" value="F:phosphatase activity"/>
    <property type="evidence" value="ECO:0007669"/>
    <property type="project" value="UniProtKB-ARBA"/>
</dbReference>
<proteinExistence type="predicted"/>
<dbReference type="AlphaFoldDB" id="A0A8S1FE60"/>
<evidence type="ECO:0008006" key="3">
    <source>
        <dbReference type="Google" id="ProtNLM"/>
    </source>
</evidence>
<dbReference type="OrthoDB" id="10257284at2759"/>
<organism evidence="1 2">
    <name type="scientific">Caenorhabditis bovis</name>
    <dbReference type="NCBI Taxonomy" id="2654633"/>
    <lineage>
        <taxon>Eukaryota</taxon>
        <taxon>Metazoa</taxon>
        <taxon>Ecdysozoa</taxon>
        <taxon>Nematoda</taxon>
        <taxon>Chromadorea</taxon>
        <taxon>Rhabditida</taxon>
        <taxon>Rhabditina</taxon>
        <taxon>Rhabditomorpha</taxon>
        <taxon>Rhabditoidea</taxon>
        <taxon>Rhabditidae</taxon>
        <taxon>Peloderinae</taxon>
        <taxon>Caenorhabditis</taxon>
    </lineage>
</organism>
<protein>
    <recommendedName>
        <fullName evidence="3">Histidine acid phosphatase</fullName>
    </recommendedName>
</protein>
<keyword evidence="2" id="KW-1185">Reference proteome</keyword>